<dbReference type="AlphaFoldDB" id="A0A8H7VWY3"/>
<gene>
    <name evidence="1" type="ORF">INT48_003583</name>
</gene>
<organism evidence="1 2">
    <name type="scientific">Thamnidium elegans</name>
    <dbReference type="NCBI Taxonomy" id="101142"/>
    <lineage>
        <taxon>Eukaryota</taxon>
        <taxon>Fungi</taxon>
        <taxon>Fungi incertae sedis</taxon>
        <taxon>Mucoromycota</taxon>
        <taxon>Mucoromycotina</taxon>
        <taxon>Mucoromycetes</taxon>
        <taxon>Mucorales</taxon>
        <taxon>Mucorineae</taxon>
        <taxon>Mucoraceae</taxon>
        <taxon>Thamnidium</taxon>
    </lineage>
</organism>
<protein>
    <submittedName>
        <fullName evidence="1">Uncharacterized protein</fullName>
    </submittedName>
</protein>
<evidence type="ECO:0000313" key="2">
    <source>
        <dbReference type="Proteomes" id="UP000613177"/>
    </source>
</evidence>
<keyword evidence="2" id="KW-1185">Reference proteome</keyword>
<dbReference type="Proteomes" id="UP000613177">
    <property type="component" value="Unassembled WGS sequence"/>
</dbReference>
<evidence type="ECO:0000313" key="1">
    <source>
        <dbReference type="EMBL" id="KAG2231728.1"/>
    </source>
</evidence>
<name>A0A8H7VWY3_9FUNG</name>
<proteinExistence type="predicted"/>
<accession>A0A8H7VWY3</accession>
<sequence length="102" mass="12040">MYDTIIQTIKGIYGTKKPRFPMDNITKVLSIIQDVPAENISRDKGIMRLIDLDLPSQETRFIKSIIQLISKLSWWRFPIIWKMQEYTKTVNGENNYRASIYV</sequence>
<dbReference type="EMBL" id="JAEPRE010000138">
    <property type="protein sequence ID" value="KAG2231728.1"/>
    <property type="molecule type" value="Genomic_DNA"/>
</dbReference>
<reference evidence="1" key="1">
    <citation type="submission" date="2021-01" db="EMBL/GenBank/DDBJ databases">
        <title>Metabolic potential, ecology and presence of endohyphal bacteria is reflected in genomic diversity of Mucoromycotina.</title>
        <authorList>
            <person name="Muszewska A."/>
            <person name="Okrasinska A."/>
            <person name="Steczkiewicz K."/>
            <person name="Drgas O."/>
            <person name="Orlowska M."/>
            <person name="Perlinska-Lenart U."/>
            <person name="Aleksandrzak-Piekarczyk T."/>
            <person name="Szatraj K."/>
            <person name="Zielenkiewicz U."/>
            <person name="Pilsyk S."/>
            <person name="Malc E."/>
            <person name="Mieczkowski P."/>
            <person name="Kruszewska J.S."/>
            <person name="Biernat P."/>
            <person name="Pawlowska J."/>
        </authorList>
    </citation>
    <scope>NUCLEOTIDE SEQUENCE</scope>
    <source>
        <strain evidence="1">WA0000018081</strain>
    </source>
</reference>
<comment type="caution">
    <text evidence="1">The sequence shown here is derived from an EMBL/GenBank/DDBJ whole genome shotgun (WGS) entry which is preliminary data.</text>
</comment>